<protein>
    <recommendedName>
        <fullName evidence="2">Lipoprotein</fullName>
    </recommendedName>
</protein>
<accession>A0A7C1X4A9</accession>
<comment type="caution">
    <text evidence="1">The sequence shown here is derived from an EMBL/GenBank/DDBJ whole genome shotgun (WGS) entry which is preliminary data.</text>
</comment>
<dbReference type="AlphaFoldDB" id="A0A7C1X4A9"/>
<gene>
    <name evidence="1" type="ORF">ENP47_00445</name>
</gene>
<reference evidence="1" key="1">
    <citation type="journal article" date="2020" name="mSystems">
        <title>Genome- and Community-Level Interaction Insights into Carbon Utilization and Element Cycling Functions of Hydrothermarchaeota in Hydrothermal Sediment.</title>
        <authorList>
            <person name="Zhou Z."/>
            <person name="Liu Y."/>
            <person name="Xu W."/>
            <person name="Pan J."/>
            <person name="Luo Z.H."/>
            <person name="Li M."/>
        </authorList>
    </citation>
    <scope>NUCLEOTIDE SEQUENCE [LARGE SCALE GENOMIC DNA]</scope>
    <source>
        <strain evidence="1">SpSt-222</strain>
    </source>
</reference>
<evidence type="ECO:0000313" key="1">
    <source>
        <dbReference type="EMBL" id="HEF64073.1"/>
    </source>
</evidence>
<evidence type="ECO:0008006" key="2">
    <source>
        <dbReference type="Google" id="ProtNLM"/>
    </source>
</evidence>
<proteinExistence type="predicted"/>
<dbReference type="EMBL" id="DSJL01000001">
    <property type="protein sequence ID" value="HEF64073.1"/>
    <property type="molecule type" value="Genomic_DNA"/>
</dbReference>
<sequence length="320" mass="34620">MRVADVLRRLAGTLSLVLLAAACATSSPPLPPYATQAGLLARDICFGVEHLPGDFEVMARQIIDNAAAAQRDTPSLRPAEFEAWQRLSGAWLQYAYEPPSMPAEDADGFLSQDELEQALAQAHAERLDAPFTAAACRLDFYATAQGAEAAYQALVQTTPGQLLPHRPRGDASQLRLAPAALPGFARLTLWFREENVLAAVSVTAPCNPHEPESCRQARDRTESLAALLLRRIITRVPGIHPPTTPSALDSRGSAELLCPERDYTSCVAEIMAAREAAQPFALCISPYGQWELLPILDSKPPRCPDDWTVAAEFVSPRAGS</sequence>
<dbReference type="PROSITE" id="PS51257">
    <property type="entry name" value="PROKAR_LIPOPROTEIN"/>
    <property type="match status" value="1"/>
</dbReference>
<name>A0A7C1X4A9_THERO</name>
<organism evidence="1">
    <name type="scientific">Thermomicrobium roseum</name>
    <dbReference type="NCBI Taxonomy" id="500"/>
    <lineage>
        <taxon>Bacteria</taxon>
        <taxon>Pseudomonadati</taxon>
        <taxon>Thermomicrobiota</taxon>
        <taxon>Thermomicrobia</taxon>
        <taxon>Thermomicrobiales</taxon>
        <taxon>Thermomicrobiaceae</taxon>
        <taxon>Thermomicrobium</taxon>
    </lineage>
</organism>